<dbReference type="Gene3D" id="3.40.50.1580">
    <property type="entry name" value="Nucleoside phosphorylase domain"/>
    <property type="match status" value="1"/>
</dbReference>
<evidence type="ECO:0000313" key="2">
    <source>
        <dbReference type="Proteomes" id="UP001303115"/>
    </source>
</evidence>
<dbReference type="PANTHER" id="PTHR46082:SF11">
    <property type="entry name" value="AAA+ ATPASE DOMAIN-CONTAINING PROTEIN-RELATED"/>
    <property type="match status" value="1"/>
</dbReference>
<comment type="caution">
    <text evidence="1">The sequence shown here is derived from an EMBL/GenBank/DDBJ whole genome shotgun (WGS) entry which is preliminary data.</text>
</comment>
<keyword evidence="2" id="KW-1185">Reference proteome</keyword>
<organism evidence="1 2">
    <name type="scientific">Parachaetomium inaequale</name>
    <dbReference type="NCBI Taxonomy" id="2588326"/>
    <lineage>
        <taxon>Eukaryota</taxon>
        <taxon>Fungi</taxon>
        <taxon>Dikarya</taxon>
        <taxon>Ascomycota</taxon>
        <taxon>Pezizomycotina</taxon>
        <taxon>Sordariomycetes</taxon>
        <taxon>Sordariomycetidae</taxon>
        <taxon>Sordariales</taxon>
        <taxon>Chaetomiaceae</taxon>
        <taxon>Parachaetomium</taxon>
    </lineage>
</organism>
<dbReference type="InterPro" id="IPR035994">
    <property type="entry name" value="Nucleoside_phosphorylase_sf"/>
</dbReference>
<evidence type="ECO:0000313" key="1">
    <source>
        <dbReference type="EMBL" id="KAK4040858.1"/>
    </source>
</evidence>
<name>A0AAN6PIQ5_9PEZI</name>
<dbReference type="GO" id="GO:0009116">
    <property type="term" value="P:nucleoside metabolic process"/>
    <property type="evidence" value="ECO:0007669"/>
    <property type="project" value="InterPro"/>
</dbReference>
<gene>
    <name evidence="1" type="ORF">C8A01DRAFT_35131</name>
</gene>
<sequence length="56" mass="6021">MDIRLGDVVVSQPDGATGGVVQYDLVKAKSGGERERKDFLNRPPDVLLGADPLQIN</sequence>
<protein>
    <submittedName>
        <fullName evidence="1">Uncharacterized protein</fullName>
    </submittedName>
</protein>
<dbReference type="InterPro" id="IPR053137">
    <property type="entry name" value="NLR-like"/>
</dbReference>
<dbReference type="AlphaFoldDB" id="A0AAN6PIQ5"/>
<dbReference type="PANTHER" id="PTHR46082">
    <property type="entry name" value="ATP/GTP-BINDING PROTEIN-RELATED"/>
    <property type="match status" value="1"/>
</dbReference>
<dbReference type="Proteomes" id="UP001303115">
    <property type="component" value="Unassembled WGS sequence"/>
</dbReference>
<dbReference type="GO" id="GO:0003824">
    <property type="term" value="F:catalytic activity"/>
    <property type="evidence" value="ECO:0007669"/>
    <property type="project" value="InterPro"/>
</dbReference>
<reference evidence="2" key="1">
    <citation type="journal article" date="2023" name="Mol. Phylogenet. Evol.">
        <title>Genome-scale phylogeny and comparative genomics of the fungal order Sordariales.</title>
        <authorList>
            <person name="Hensen N."/>
            <person name="Bonometti L."/>
            <person name="Westerberg I."/>
            <person name="Brannstrom I.O."/>
            <person name="Guillou S."/>
            <person name="Cros-Aarteil S."/>
            <person name="Calhoun S."/>
            <person name="Haridas S."/>
            <person name="Kuo A."/>
            <person name="Mondo S."/>
            <person name="Pangilinan J."/>
            <person name="Riley R."/>
            <person name="LaButti K."/>
            <person name="Andreopoulos B."/>
            <person name="Lipzen A."/>
            <person name="Chen C."/>
            <person name="Yan M."/>
            <person name="Daum C."/>
            <person name="Ng V."/>
            <person name="Clum A."/>
            <person name="Steindorff A."/>
            <person name="Ohm R.A."/>
            <person name="Martin F."/>
            <person name="Silar P."/>
            <person name="Natvig D.O."/>
            <person name="Lalanne C."/>
            <person name="Gautier V."/>
            <person name="Ament-Velasquez S.L."/>
            <person name="Kruys A."/>
            <person name="Hutchinson M.I."/>
            <person name="Powell A.J."/>
            <person name="Barry K."/>
            <person name="Miller A.N."/>
            <person name="Grigoriev I.V."/>
            <person name="Debuchy R."/>
            <person name="Gladieux P."/>
            <person name="Hiltunen Thoren M."/>
            <person name="Johannesson H."/>
        </authorList>
    </citation>
    <scope>NUCLEOTIDE SEQUENCE [LARGE SCALE GENOMIC DNA]</scope>
    <source>
        <strain evidence="2">CBS 284.82</strain>
    </source>
</reference>
<dbReference type="EMBL" id="MU854368">
    <property type="protein sequence ID" value="KAK4040858.1"/>
    <property type="molecule type" value="Genomic_DNA"/>
</dbReference>
<proteinExistence type="predicted"/>
<accession>A0AAN6PIQ5</accession>